<protein>
    <submittedName>
        <fullName evidence="1">Uncharacterized protein</fullName>
    </submittedName>
</protein>
<comment type="caution">
    <text evidence="1">The sequence shown here is derived from an EMBL/GenBank/DDBJ whole genome shotgun (WGS) entry which is preliminary data.</text>
</comment>
<reference evidence="1" key="1">
    <citation type="journal article" date="2023" name="Int. J. Syst. Evol. Microbiol.">
        <title>Methylocystis iwaonis sp. nov., a type II methane-oxidizing bacterium from surface soil of a rice paddy field in Japan, and emended description of the genus Methylocystis (ex Whittenbury et al. 1970) Bowman et al. 1993.</title>
        <authorList>
            <person name="Kaise H."/>
            <person name="Sawadogo J.B."/>
            <person name="Alam M.S."/>
            <person name="Ueno C."/>
            <person name="Dianou D."/>
            <person name="Shinjo R."/>
            <person name="Asakawa S."/>
        </authorList>
    </citation>
    <scope>NUCLEOTIDE SEQUENCE</scope>
    <source>
        <strain evidence="1">LMG27198</strain>
    </source>
</reference>
<evidence type="ECO:0000313" key="1">
    <source>
        <dbReference type="EMBL" id="GLI95864.1"/>
    </source>
</evidence>
<evidence type="ECO:0000313" key="2">
    <source>
        <dbReference type="Proteomes" id="UP001144323"/>
    </source>
</evidence>
<dbReference type="AlphaFoldDB" id="A0A9W6GZI6"/>
<dbReference type="Proteomes" id="UP001144323">
    <property type="component" value="Unassembled WGS sequence"/>
</dbReference>
<keyword evidence="2" id="KW-1185">Reference proteome</keyword>
<dbReference type="RefSeq" id="WP_281806917.1">
    <property type="nucleotide sequence ID" value="NZ_BSEC01000005.1"/>
</dbReference>
<proteinExistence type="predicted"/>
<name>A0A9W6GZI6_9HYPH</name>
<sequence length="105" mass="10737">MTRVLATLAVLGLIVGSFVAPVQAKIVDSTAVTMAGDMPCCHGDKAPDCAKGCPLAIMCFAASLPAGAISAYAAKRIESLEVLPPFDDALVISIGSSPPERPPRI</sequence>
<gene>
    <name evidence="1" type="ORF">LMG27198_48560</name>
</gene>
<accession>A0A9W6GZI6</accession>
<dbReference type="EMBL" id="BSEC01000005">
    <property type="protein sequence ID" value="GLI95864.1"/>
    <property type="molecule type" value="Genomic_DNA"/>
</dbReference>
<organism evidence="1 2">
    <name type="scientific">Methylocystis echinoides</name>
    <dbReference type="NCBI Taxonomy" id="29468"/>
    <lineage>
        <taxon>Bacteria</taxon>
        <taxon>Pseudomonadati</taxon>
        <taxon>Pseudomonadota</taxon>
        <taxon>Alphaproteobacteria</taxon>
        <taxon>Hyphomicrobiales</taxon>
        <taxon>Methylocystaceae</taxon>
        <taxon>Methylocystis</taxon>
    </lineage>
</organism>